<keyword evidence="5 7" id="KW-1133">Transmembrane helix</keyword>
<evidence type="ECO:0000313" key="8">
    <source>
        <dbReference type="EMBL" id="VAW91485.1"/>
    </source>
</evidence>
<comment type="subcellular location">
    <subcellularLocation>
        <location evidence="1">Cell membrane</location>
        <topology evidence="1">Multi-pass membrane protein</topology>
    </subcellularLocation>
</comment>
<dbReference type="GO" id="GO:0005886">
    <property type="term" value="C:plasma membrane"/>
    <property type="evidence" value="ECO:0007669"/>
    <property type="project" value="UniProtKB-SubCell"/>
</dbReference>
<keyword evidence="3" id="KW-0997">Cell inner membrane</keyword>
<keyword evidence="4 7" id="KW-0812">Transmembrane</keyword>
<organism evidence="8">
    <name type="scientific">hydrothermal vent metagenome</name>
    <dbReference type="NCBI Taxonomy" id="652676"/>
    <lineage>
        <taxon>unclassified sequences</taxon>
        <taxon>metagenomes</taxon>
        <taxon>ecological metagenomes</taxon>
    </lineage>
</organism>
<gene>
    <name evidence="8" type="ORF">MNBD_GAMMA22-2746</name>
</gene>
<name>A0A3B0ZDI8_9ZZZZ</name>
<dbReference type="Pfam" id="PF03631">
    <property type="entry name" value="Virul_fac_BrkB"/>
    <property type="match status" value="1"/>
</dbReference>
<dbReference type="EC" id="3.1.-.-" evidence="8"/>
<evidence type="ECO:0000256" key="6">
    <source>
        <dbReference type="ARBA" id="ARBA00023136"/>
    </source>
</evidence>
<sequence length="414" mass="46592">MKHTPIIKALIKKTYNNVIAYFDIFIHRFIIDHCPHVAAALTFTSLLALVPLLAISVTIINQVPAAQDFLAVGQEYLFQIFAPEFGDEIKSYLLAFVTKTQSLTKIGIIFVAITALLTLDTVEKTLNRIWRVKKSRNILMRFSIYFVVLTLGPVLIGISLSVTTYLSTLKFFSDTISIQEIGYNYLAILPLITTTFAFTLIYKIVPNEKVPLAQALIGGIVAALLFELSKRGFAYFITSFSTYQLIYGALAAIPLTLIWFYVSWLVVLIGAEVTASGTDFLNLKFKDNLNRQVDLCIAIKVLGEIGFLPKTNGVKAGDIMKNESHIPDELINNALLKLEEHGLIKQQDYIWLLAREKSSYYIQELLSLTSPCCGDYLQYKPHELGFNQKLEKALTQLRLELNNSSPILLQNIYD</sequence>
<feature type="transmembrane region" description="Helical" evidence="7">
    <location>
        <begin position="142"/>
        <end position="162"/>
    </location>
</feature>
<evidence type="ECO:0000256" key="5">
    <source>
        <dbReference type="ARBA" id="ARBA00022989"/>
    </source>
</evidence>
<reference evidence="8" key="1">
    <citation type="submission" date="2018-06" db="EMBL/GenBank/DDBJ databases">
        <authorList>
            <person name="Zhirakovskaya E."/>
        </authorList>
    </citation>
    <scope>NUCLEOTIDE SEQUENCE</scope>
</reference>
<evidence type="ECO:0000256" key="2">
    <source>
        <dbReference type="ARBA" id="ARBA00022475"/>
    </source>
</evidence>
<feature type="transmembrane region" description="Helical" evidence="7">
    <location>
        <begin position="182"/>
        <end position="202"/>
    </location>
</feature>
<protein>
    <submittedName>
        <fullName evidence="8">Ribonuclease BN</fullName>
        <ecNumber evidence="8">3.1.-.-</ecNumber>
    </submittedName>
</protein>
<evidence type="ECO:0000256" key="1">
    <source>
        <dbReference type="ARBA" id="ARBA00004651"/>
    </source>
</evidence>
<feature type="transmembrane region" description="Helical" evidence="7">
    <location>
        <begin position="246"/>
        <end position="271"/>
    </location>
</feature>
<keyword evidence="6 7" id="KW-0472">Membrane</keyword>
<dbReference type="InterPro" id="IPR023679">
    <property type="entry name" value="UPF0761_bac"/>
</dbReference>
<keyword evidence="8" id="KW-0378">Hydrolase</keyword>
<dbReference type="InterPro" id="IPR017039">
    <property type="entry name" value="Virul_fac_BrkB"/>
</dbReference>
<dbReference type="GO" id="GO:0016787">
    <property type="term" value="F:hydrolase activity"/>
    <property type="evidence" value="ECO:0007669"/>
    <property type="project" value="UniProtKB-KW"/>
</dbReference>
<accession>A0A3B0ZDI8</accession>
<dbReference type="PANTHER" id="PTHR30213:SF0">
    <property type="entry name" value="UPF0761 MEMBRANE PROTEIN YIHY"/>
    <property type="match status" value="1"/>
</dbReference>
<proteinExistence type="inferred from homology"/>
<dbReference type="NCBIfam" id="TIGR00765">
    <property type="entry name" value="yihY_not_rbn"/>
    <property type="match status" value="1"/>
</dbReference>
<feature type="transmembrane region" description="Helical" evidence="7">
    <location>
        <begin position="37"/>
        <end position="60"/>
    </location>
</feature>
<evidence type="ECO:0000256" key="4">
    <source>
        <dbReference type="ARBA" id="ARBA00022692"/>
    </source>
</evidence>
<dbReference type="HAMAP" id="MF_00672">
    <property type="entry name" value="UPF0761"/>
    <property type="match status" value="1"/>
</dbReference>
<feature type="transmembrane region" description="Helical" evidence="7">
    <location>
        <begin position="102"/>
        <end position="122"/>
    </location>
</feature>
<dbReference type="AlphaFoldDB" id="A0A3B0ZDI8"/>
<evidence type="ECO:0000256" key="3">
    <source>
        <dbReference type="ARBA" id="ARBA00022519"/>
    </source>
</evidence>
<feature type="transmembrane region" description="Helical" evidence="7">
    <location>
        <begin position="209"/>
        <end position="226"/>
    </location>
</feature>
<dbReference type="PANTHER" id="PTHR30213">
    <property type="entry name" value="INNER MEMBRANE PROTEIN YHJD"/>
    <property type="match status" value="1"/>
</dbReference>
<dbReference type="EMBL" id="UOFS01000006">
    <property type="protein sequence ID" value="VAW91485.1"/>
    <property type="molecule type" value="Genomic_DNA"/>
</dbReference>
<evidence type="ECO:0000256" key="7">
    <source>
        <dbReference type="SAM" id="Phobius"/>
    </source>
</evidence>
<keyword evidence="2" id="KW-1003">Cell membrane</keyword>